<evidence type="ECO:0000313" key="2">
    <source>
        <dbReference type="Proteomes" id="UP000655037"/>
    </source>
</evidence>
<dbReference type="NCBIfam" id="TIGR03359">
    <property type="entry name" value="VI_chp_6"/>
    <property type="match status" value="1"/>
</dbReference>
<dbReference type="RefSeq" id="WP_156533522.1">
    <property type="nucleotide sequence ID" value="NZ_JACXXJ020000003.1"/>
</dbReference>
<accession>A0AAE2R936</accession>
<reference evidence="1" key="1">
    <citation type="submission" date="2020-11" db="EMBL/GenBank/DDBJ databases">
        <title>Agrobacterium vitis strain K377 genome.</title>
        <authorList>
            <person name="Xi H."/>
        </authorList>
    </citation>
    <scope>NUCLEOTIDE SEQUENCE</scope>
    <source>
        <strain evidence="1">K377</strain>
    </source>
</reference>
<protein>
    <submittedName>
        <fullName evidence="1">Type VI secretion system baseplate subunit TssF</fullName>
    </submittedName>
</protein>
<name>A0AAE2R936_AGRVI</name>
<dbReference type="Pfam" id="PF05947">
    <property type="entry name" value="T6SS_TssF"/>
    <property type="match status" value="1"/>
</dbReference>
<sequence>MAETFLERYNDELFALRRRAEKFARAFPKIAGRLRLSGDVADDPHVERIIQSFAYSAARVRQKLDDEFPELTDSLLETLYPHYLAPVPPMSIVQFAPGATLAGMQLLPRHTDIVSEPVGGDPCQFRTTQDVEIVPMTVSTASLTGLPLDAPAAPFAGAAGVLRLSLRSTAPKQDSMAGLGVKRLTFFIASAWAQAAALFELLANHCIGMALARHSEDRNAVFLPAENLRPLGFAPEQAMLPTAPGSFAGYRLLTEFFTLPQKFLFLEVSGMDRWQGDDVELYIYLDSSDARLERMISASDIVLNATPVINLFRQSSEPLTLDGSRTEYSLLPDSRRQTTREIYMVEQVRLSAASGEEQDARPFFGSSQRGANSSVFWQAVRRFDEDDGSSDTQIAFVDRNRGPLEPTGLTASVDTLCLNRDLASQLPFGGGHPHLQLVKRSESVAEIKALLPPTPAIRIHEKLARQWRLVSHLLLNHLSLFDNDGSALKDILSLYALRDAPETRQLVEAISRVEAKHALARLGPAMVPGTDVTIEFDPAMIDRAAAFIFGSIIDHFCGLYTSVNSFTRLTLTMRGQSEPIVRWPARAAERPLL</sequence>
<dbReference type="EMBL" id="JACXXJ020000003">
    <property type="protein sequence ID" value="MBF2713174.1"/>
    <property type="molecule type" value="Genomic_DNA"/>
</dbReference>
<dbReference type="Proteomes" id="UP000655037">
    <property type="component" value="Unassembled WGS sequence"/>
</dbReference>
<dbReference type="PANTHER" id="PTHR35370">
    <property type="entry name" value="CYTOPLASMIC PROTEIN-RELATED-RELATED"/>
    <property type="match status" value="1"/>
</dbReference>
<dbReference type="InterPro" id="IPR010272">
    <property type="entry name" value="T6SS_TssF"/>
</dbReference>
<organism evidence="1 2">
    <name type="scientific">Agrobacterium vitis</name>
    <name type="common">Rhizobium vitis</name>
    <dbReference type="NCBI Taxonomy" id="373"/>
    <lineage>
        <taxon>Bacteria</taxon>
        <taxon>Pseudomonadati</taxon>
        <taxon>Pseudomonadota</taxon>
        <taxon>Alphaproteobacteria</taxon>
        <taxon>Hyphomicrobiales</taxon>
        <taxon>Rhizobiaceae</taxon>
        <taxon>Rhizobium/Agrobacterium group</taxon>
        <taxon>Agrobacterium</taxon>
    </lineage>
</organism>
<dbReference type="PANTHER" id="PTHR35370:SF1">
    <property type="entry name" value="TYPE VI SECRETION SYSTEM COMPONENT TSSF1"/>
    <property type="match status" value="1"/>
</dbReference>
<gene>
    <name evidence="1" type="primary">tssF</name>
    <name evidence="1" type="ORF">IEI95_002760</name>
</gene>
<comment type="caution">
    <text evidence="1">The sequence shown here is derived from an EMBL/GenBank/DDBJ whole genome shotgun (WGS) entry which is preliminary data.</text>
</comment>
<dbReference type="AlphaFoldDB" id="A0AAE2R936"/>
<proteinExistence type="predicted"/>
<dbReference type="PIRSF" id="PIRSF028304">
    <property type="entry name" value="UCP028304"/>
    <property type="match status" value="1"/>
</dbReference>
<evidence type="ECO:0000313" key="1">
    <source>
        <dbReference type="EMBL" id="MBF2713174.1"/>
    </source>
</evidence>